<sequence length="106" mass="12115">MTRRLEELELKKIYEVQAVVETLVQVKPCPICQSYEHLVEECPTIPAAREMFGDQANVIGQFKPNNNAFVWKYLQLKLEEPSKFLLEAKSTLVYTASSTISTSFKS</sequence>
<dbReference type="Proteomes" id="UP000288805">
    <property type="component" value="Unassembled WGS sequence"/>
</dbReference>
<protein>
    <submittedName>
        <fullName evidence="1">Uncharacterized protein</fullName>
    </submittedName>
</protein>
<accession>A0A438EA89</accession>
<proteinExistence type="predicted"/>
<comment type="caution">
    <text evidence="1">The sequence shown here is derived from an EMBL/GenBank/DDBJ whole genome shotgun (WGS) entry which is preliminary data.</text>
</comment>
<name>A0A438EA89_VITVI</name>
<evidence type="ECO:0000313" key="1">
    <source>
        <dbReference type="EMBL" id="RVW44701.1"/>
    </source>
</evidence>
<gene>
    <name evidence="1" type="ORF">CK203_109519</name>
</gene>
<evidence type="ECO:0000313" key="2">
    <source>
        <dbReference type="Proteomes" id="UP000288805"/>
    </source>
</evidence>
<reference evidence="1 2" key="1">
    <citation type="journal article" date="2018" name="PLoS Genet.">
        <title>Population sequencing reveals clonal diversity and ancestral inbreeding in the grapevine cultivar Chardonnay.</title>
        <authorList>
            <person name="Roach M.J."/>
            <person name="Johnson D.L."/>
            <person name="Bohlmann J."/>
            <person name="van Vuuren H.J."/>
            <person name="Jones S.J."/>
            <person name="Pretorius I.S."/>
            <person name="Schmidt S.A."/>
            <person name="Borneman A.R."/>
        </authorList>
    </citation>
    <scope>NUCLEOTIDE SEQUENCE [LARGE SCALE GENOMIC DNA]</scope>
    <source>
        <strain evidence="2">cv. Chardonnay</strain>
        <tissue evidence="1">Leaf</tissue>
    </source>
</reference>
<organism evidence="1 2">
    <name type="scientific">Vitis vinifera</name>
    <name type="common">Grape</name>
    <dbReference type="NCBI Taxonomy" id="29760"/>
    <lineage>
        <taxon>Eukaryota</taxon>
        <taxon>Viridiplantae</taxon>
        <taxon>Streptophyta</taxon>
        <taxon>Embryophyta</taxon>
        <taxon>Tracheophyta</taxon>
        <taxon>Spermatophyta</taxon>
        <taxon>Magnoliopsida</taxon>
        <taxon>eudicotyledons</taxon>
        <taxon>Gunneridae</taxon>
        <taxon>Pentapetalae</taxon>
        <taxon>rosids</taxon>
        <taxon>Vitales</taxon>
        <taxon>Vitaceae</taxon>
        <taxon>Viteae</taxon>
        <taxon>Vitis</taxon>
    </lineage>
</organism>
<dbReference type="EMBL" id="QGNW01001344">
    <property type="protein sequence ID" value="RVW44701.1"/>
    <property type="molecule type" value="Genomic_DNA"/>
</dbReference>
<dbReference type="AlphaFoldDB" id="A0A438EA89"/>